<evidence type="ECO:0000313" key="11">
    <source>
        <dbReference type="EMBL" id="OCS84884.1"/>
    </source>
</evidence>
<dbReference type="SUPFAM" id="SSF55874">
    <property type="entry name" value="ATPase domain of HSP90 chaperone/DNA topoisomerase II/histidine kinase"/>
    <property type="match status" value="1"/>
</dbReference>
<evidence type="ECO:0000256" key="8">
    <source>
        <dbReference type="ARBA" id="ARBA00023012"/>
    </source>
</evidence>
<dbReference type="InterPro" id="IPR003594">
    <property type="entry name" value="HATPase_dom"/>
</dbReference>
<feature type="domain" description="Histidine kinase" evidence="10">
    <location>
        <begin position="311"/>
        <end position="416"/>
    </location>
</feature>
<dbReference type="Proteomes" id="UP000093199">
    <property type="component" value="Unassembled WGS sequence"/>
</dbReference>
<keyword evidence="9" id="KW-1133">Transmembrane helix</keyword>
<evidence type="ECO:0000256" key="9">
    <source>
        <dbReference type="SAM" id="Phobius"/>
    </source>
</evidence>
<feature type="transmembrane region" description="Helical" evidence="9">
    <location>
        <begin position="94"/>
        <end position="113"/>
    </location>
</feature>
<evidence type="ECO:0000256" key="7">
    <source>
        <dbReference type="ARBA" id="ARBA00022840"/>
    </source>
</evidence>
<comment type="catalytic activity">
    <reaction evidence="1">
        <text>ATP + protein L-histidine = ADP + protein N-phospho-L-histidine.</text>
        <dbReference type="EC" id="2.7.13.3"/>
    </reaction>
</comment>
<evidence type="ECO:0000313" key="12">
    <source>
        <dbReference type="Proteomes" id="UP000093199"/>
    </source>
</evidence>
<evidence type="ECO:0000256" key="3">
    <source>
        <dbReference type="ARBA" id="ARBA00022553"/>
    </source>
</evidence>
<evidence type="ECO:0000256" key="4">
    <source>
        <dbReference type="ARBA" id="ARBA00022679"/>
    </source>
</evidence>
<accession>A0A1C0YCL8</accession>
<dbReference type="PANTHER" id="PTHR43065:SF10">
    <property type="entry name" value="PEROXIDE STRESS-ACTIVATED HISTIDINE KINASE MAK3"/>
    <property type="match status" value="1"/>
</dbReference>
<keyword evidence="4" id="KW-0808">Transferase</keyword>
<dbReference type="GO" id="GO:0000160">
    <property type="term" value="P:phosphorelay signal transduction system"/>
    <property type="evidence" value="ECO:0007669"/>
    <property type="project" value="UniProtKB-KW"/>
</dbReference>
<name>A0A1C0YCL8_9BACL</name>
<proteinExistence type="predicted"/>
<dbReference type="EC" id="2.7.13.3" evidence="2"/>
<dbReference type="GO" id="GO:0004673">
    <property type="term" value="F:protein histidine kinase activity"/>
    <property type="evidence" value="ECO:0007669"/>
    <property type="project" value="UniProtKB-EC"/>
</dbReference>
<keyword evidence="6" id="KW-0418">Kinase</keyword>
<dbReference type="InterPro" id="IPR005467">
    <property type="entry name" value="His_kinase_dom"/>
</dbReference>
<protein>
    <recommendedName>
        <fullName evidence="2">histidine kinase</fullName>
        <ecNumber evidence="2">2.7.13.3</ecNumber>
    </recommendedName>
</protein>
<dbReference type="RefSeq" id="WP_066545451.1">
    <property type="nucleotide sequence ID" value="NZ_MASJ01000019.1"/>
</dbReference>
<evidence type="ECO:0000256" key="6">
    <source>
        <dbReference type="ARBA" id="ARBA00022777"/>
    </source>
</evidence>
<keyword evidence="5" id="KW-0547">Nucleotide-binding</keyword>
<dbReference type="Gene3D" id="3.30.565.10">
    <property type="entry name" value="Histidine kinase-like ATPase, C-terminal domain"/>
    <property type="match status" value="1"/>
</dbReference>
<dbReference type="PANTHER" id="PTHR43065">
    <property type="entry name" value="SENSOR HISTIDINE KINASE"/>
    <property type="match status" value="1"/>
</dbReference>
<dbReference type="InterPro" id="IPR036890">
    <property type="entry name" value="HATPase_C_sf"/>
</dbReference>
<keyword evidence="12" id="KW-1185">Reference proteome</keyword>
<keyword evidence="7" id="KW-0067">ATP-binding</keyword>
<sequence>MQRFKIYSPQYQTFFWVMATAILTTVFSQVHFIPFHEGHLRFGLGPVIFLLLLLIHRIPAIPTACLIAVSIVVSRASFLIFIDDIPIIEAIIHYIPSGIYYLFFGICLQFIPFDRLQQQPLFIGLLVSAVDISSNIIEHFIGYLMLADPKLTISQILMIVVICSGRAFAVLGIYSATVIHTQQKKIEEMLSLDSSLYVESLYLQKAMNEIEQLTGKSYEMYRLLQDKQLGTESRQALLLAQEIHEVKKDTERIFAGITKMMMHKEHTHYTLHDMLHFVSTANQQHAILLSKDIAIRTTSNKNMTMLRITPMMAILNNLLSNAIEAISDCGTIALDVVISPETTTFTVTDDGPGIAEDVQAIMFEPGFTTKFSTEGVASTGIGLSHVTEILHRLDGQIFVTSRAGNTQFKIVIPTIYIKKEE</sequence>
<keyword evidence="9" id="KW-0812">Transmembrane</keyword>
<keyword evidence="9" id="KW-0472">Membrane</keyword>
<gene>
    <name evidence="11" type="ORF">A6M13_14650</name>
</gene>
<feature type="transmembrane region" description="Helical" evidence="9">
    <location>
        <begin position="156"/>
        <end position="179"/>
    </location>
</feature>
<evidence type="ECO:0000259" key="10">
    <source>
        <dbReference type="PROSITE" id="PS50109"/>
    </source>
</evidence>
<comment type="caution">
    <text evidence="11">The sequence shown here is derived from an EMBL/GenBank/DDBJ whole genome shotgun (WGS) entry which is preliminary data.</text>
</comment>
<dbReference type="GO" id="GO:0005524">
    <property type="term" value="F:ATP binding"/>
    <property type="evidence" value="ECO:0007669"/>
    <property type="project" value="UniProtKB-KW"/>
</dbReference>
<dbReference type="EMBL" id="MASJ01000019">
    <property type="protein sequence ID" value="OCS84884.1"/>
    <property type="molecule type" value="Genomic_DNA"/>
</dbReference>
<dbReference type="PROSITE" id="PS50109">
    <property type="entry name" value="HIS_KIN"/>
    <property type="match status" value="1"/>
</dbReference>
<dbReference type="CDD" id="cd00075">
    <property type="entry name" value="HATPase"/>
    <property type="match status" value="1"/>
</dbReference>
<dbReference type="AlphaFoldDB" id="A0A1C0YCL8"/>
<evidence type="ECO:0000256" key="1">
    <source>
        <dbReference type="ARBA" id="ARBA00000085"/>
    </source>
</evidence>
<dbReference type="Pfam" id="PF02518">
    <property type="entry name" value="HATPase_c"/>
    <property type="match status" value="1"/>
</dbReference>
<dbReference type="OrthoDB" id="1674512at2"/>
<evidence type="ECO:0000256" key="5">
    <source>
        <dbReference type="ARBA" id="ARBA00022741"/>
    </source>
</evidence>
<feature type="transmembrane region" description="Helical" evidence="9">
    <location>
        <begin position="12"/>
        <end position="33"/>
    </location>
</feature>
<organism evidence="11 12">
    <name type="scientific">Caryophanon tenue</name>
    <dbReference type="NCBI Taxonomy" id="33978"/>
    <lineage>
        <taxon>Bacteria</taxon>
        <taxon>Bacillati</taxon>
        <taxon>Bacillota</taxon>
        <taxon>Bacilli</taxon>
        <taxon>Bacillales</taxon>
        <taxon>Caryophanaceae</taxon>
        <taxon>Caryophanon</taxon>
    </lineage>
</organism>
<reference evidence="11 12" key="1">
    <citation type="submission" date="2016-07" db="EMBL/GenBank/DDBJ databases">
        <title>Caryophanon tenue genome sequencing.</title>
        <authorList>
            <person name="Verma A."/>
            <person name="Pal Y."/>
            <person name="Krishnamurthi S."/>
        </authorList>
    </citation>
    <scope>NUCLEOTIDE SEQUENCE [LARGE SCALE GENOMIC DNA]</scope>
    <source>
        <strain evidence="11 12">DSM 14152</strain>
    </source>
</reference>
<dbReference type="InterPro" id="IPR004358">
    <property type="entry name" value="Sig_transdc_His_kin-like_C"/>
</dbReference>
<evidence type="ECO:0000256" key="2">
    <source>
        <dbReference type="ARBA" id="ARBA00012438"/>
    </source>
</evidence>
<keyword evidence="3" id="KW-0597">Phosphoprotein</keyword>
<dbReference type="STRING" id="33978.A6M13_14650"/>
<dbReference type="PRINTS" id="PR00344">
    <property type="entry name" value="BCTRLSENSOR"/>
</dbReference>
<keyword evidence="8" id="KW-0902">Two-component regulatory system</keyword>
<feature type="transmembrane region" description="Helical" evidence="9">
    <location>
        <begin position="120"/>
        <end position="144"/>
    </location>
</feature>
<dbReference type="SMART" id="SM00387">
    <property type="entry name" value="HATPase_c"/>
    <property type="match status" value="1"/>
</dbReference>